<accession>A0A143BHW9</accession>
<evidence type="ECO:0000313" key="2">
    <source>
        <dbReference type="Proteomes" id="UP000076404"/>
    </source>
</evidence>
<organism evidence="1 2">
    <name type="scientific">Gemmatimonas phototrophica</name>
    <dbReference type="NCBI Taxonomy" id="1379270"/>
    <lineage>
        <taxon>Bacteria</taxon>
        <taxon>Pseudomonadati</taxon>
        <taxon>Gemmatimonadota</taxon>
        <taxon>Gemmatimonadia</taxon>
        <taxon>Gemmatimonadales</taxon>
        <taxon>Gemmatimonadaceae</taxon>
        <taxon>Gemmatimonas</taxon>
    </lineage>
</organism>
<dbReference type="OrthoDB" id="276165at2"/>
<dbReference type="NCBIfam" id="TIGR02436">
    <property type="entry name" value="four helix bundle protein"/>
    <property type="match status" value="1"/>
</dbReference>
<dbReference type="CDD" id="cd16377">
    <property type="entry name" value="23S_rRNA_IVP_like"/>
    <property type="match status" value="1"/>
</dbReference>
<name>A0A143BHW9_9BACT</name>
<dbReference type="KEGG" id="gph:GEMMAAP_06895"/>
<dbReference type="PANTHER" id="PTHR38471:SF2">
    <property type="entry name" value="FOUR HELIX BUNDLE PROTEIN"/>
    <property type="match status" value="1"/>
</dbReference>
<dbReference type="Proteomes" id="UP000076404">
    <property type="component" value="Chromosome"/>
</dbReference>
<dbReference type="Gene3D" id="1.20.1440.60">
    <property type="entry name" value="23S rRNA-intervening sequence"/>
    <property type="match status" value="1"/>
</dbReference>
<reference evidence="1 2" key="2">
    <citation type="journal article" date="2016" name="Environ. Microbiol. Rep.">
        <title>Metagenomic evidence for the presence of phototrophic Gemmatimonadetes bacteria in diverse environments.</title>
        <authorList>
            <person name="Zeng Y."/>
            <person name="Baumbach J."/>
            <person name="Barbosa E.G."/>
            <person name="Azevedo V."/>
            <person name="Zhang C."/>
            <person name="Koblizek M."/>
        </authorList>
    </citation>
    <scope>NUCLEOTIDE SEQUENCE [LARGE SCALE GENOMIC DNA]</scope>
    <source>
        <strain evidence="1 2">AP64</strain>
    </source>
</reference>
<sequence length="124" mass="13914">MQDFRKLVVWQRAQALAARVHRLTTSPKGGAHGAWRNQLQRSVQSIAANVAEGAVRSTPRQFGHFLTIALGSTSETESHLDFAWRIGALSSDDVMPLLDEAAQIRRMLTALRKRVLETQRKTEH</sequence>
<evidence type="ECO:0000313" key="1">
    <source>
        <dbReference type="EMBL" id="AMW04647.1"/>
    </source>
</evidence>
<dbReference type="RefSeq" id="WP_026850392.1">
    <property type="nucleotide sequence ID" value="NZ_CP011454.1"/>
</dbReference>
<dbReference type="Pfam" id="PF05635">
    <property type="entry name" value="23S_rRNA_IVP"/>
    <property type="match status" value="1"/>
</dbReference>
<dbReference type="AlphaFoldDB" id="A0A143BHW9"/>
<dbReference type="STRING" id="1379270.GEMMAAP_06895"/>
<evidence type="ECO:0008006" key="3">
    <source>
        <dbReference type="Google" id="ProtNLM"/>
    </source>
</evidence>
<proteinExistence type="predicted"/>
<dbReference type="PANTHER" id="PTHR38471">
    <property type="entry name" value="FOUR HELIX BUNDLE PROTEIN"/>
    <property type="match status" value="1"/>
</dbReference>
<reference evidence="1 2" key="1">
    <citation type="journal article" date="2014" name="Proc. Natl. Acad. Sci. U.S.A.">
        <title>Functional type 2 photosynthetic reaction centers found in the rare bacterial phylum Gemmatimonadetes.</title>
        <authorList>
            <person name="Zeng Y."/>
            <person name="Feng F."/>
            <person name="Medova H."/>
            <person name="Dean J."/>
            <person name="Koblizek M."/>
        </authorList>
    </citation>
    <scope>NUCLEOTIDE SEQUENCE [LARGE SCALE GENOMIC DNA]</scope>
    <source>
        <strain evidence="1 2">AP64</strain>
    </source>
</reference>
<dbReference type="SUPFAM" id="SSF158446">
    <property type="entry name" value="IVS-encoded protein-like"/>
    <property type="match status" value="1"/>
</dbReference>
<protein>
    <recommendedName>
        <fullName evidence="3">Four helix bundle protein</fullName>
    </recommendedName>
</protein>
<keyword evidence="2" id="KW-1185">Reference proteome</keyword>
<dbReference type="InterPro" id="IPR036583">
    <property type="entry name" value="23S_rRNA_IVS_sf"/>
</dbReference>
<dbReference type="InterPro" id="IPR012657">
    <property type="entry name" value="23S_rRNA-intervening_sequence"/>
</dbReference>
<dbReference type="EMBL" id="CP011454">
    <property type="protein sequence ID" value="AMW04647.1"/>
    <property type="molecule type" value="Genomic_DNA"/>
</dbReference>
<gene>
    <name evidence="1" type="ORF">GEMMAAP_06895</name>
</gene>